<dbReference type="Gene3D" id="2.170.130.10">
    <property type="entry name" value="TonB-dependent receptor, plug domain"/>
    <property type="match status" value="1"/>
</dbReference>
<dbReference type="InterPro" id="IPR011662">
    <property type="entry name" value="Secretin/TonB_short_N"/>
</dbReference>
<dbReference type="PANTHER" id="PTHR47234:SF2">
    <property type="entry name" value="TONB-DEPENDENT RECEPTOR"/>
    <property type="match status" value="1"/>
</dbReference>
<organism evidence="6 7">
    <name type="scientific">Sphingomonas glacialis</name>
    <dbReference type="NCBI Taxonomy" id="658225"/>
    <lineage>
        <taxon>Bacteria</taxon>
        <taxon>Pseudomonadati</taxon>
        <taxon>Pseudomonadota</taxon>
        <taxon>Alphaproteobacteria</taxon>
        <taxon>Sphingomonadales</taxon>
        <taxon>Sphingomonadaceae</taxon>
        <taxon>Sphingomonas</taxon>
    </lineage>
</organism>
<comment type="subcellular location">
    <subcellularLocation>
        <location evidence="1">Cell outer membrane</location>
    </subcellularLocation>
</comment>
<dbReference type="InterPro" id="IPR037066">
    <property type="entry name" value="Plug_dom_sf"/>
</dbReference>
<dbReference type="PANTHER" id="PTHR47234">
    <property type="match status" value="1"/>
</dbReference>
<keyword evidence="2" id="KW-0813">Transport</keyword>
<dbReference type="Pfam" id="PF07715">
    <property type="entry name" value="Plug"/>
    <property type="match status" value="1"/>
</dbReference>
<gene>
    <name evidence="6" type="ORF">EAH76_03155</name>
</gene>
<dbReference type="SMART" id="SM00965">
    <property type="entry name" value="STN"/>
    <property type="match status" value="1"/>
</dbReference>
<evidence type="ECO:0000256" key="2">
    <source>
        <dbReference type="ARBA" id="ARBA00022448"/>
    </source>
</evidence>
<evidence type="ECO:0000259" key="5">
    <source>
        <dbReference type="SMART" id="SM00965"/>
    </source>
</evidence>
<evidence type="ECO:0000313" key="6">
    <source>
        <dbReference type="EMBL" id="TPG56545.1"/>
    </source>
</evidence>
<dbReference type="Gene3D" id="2.40.170.20">
    <property type="entry name" value="TonB-dependent receptor, beta-barrel domain"/>
    <property type="match status" value="1"/>
</dbReference>
<dbReference type="Pfam" id="PF07660">
    <property type="entry name" value="STN"/>
    <property type="match status" value="1"/>
</dbReference>
<reference evidence="6 7" key="1">
    <citation type="journal article" date="2019" name="Environ. Microbiol.">
        <title>Species interactions and distinct microbial communities in high Arctic permafrost affected cryosols are associated with the CH4 and CO2 gas fluxes.</title>
        <authorList>
            <person name="Altshuler I."/>
            <person name="Hamel J."/>
            <person name="Turney S."/>
            <person name="Magnuson E."/>
            <person name="Levesque R."/>
            <person name="Greer C."/>
            <person name="Whyte L.G."/>
        </authorList>
    </citation>
    <scope>NUCLEOTIDE SEQUENCE [LARGE SCALE GENOMIC DNA]</scope>
    <source>
        <strain evidence="6 7">E6.1</strain>
    </source>
</reference>
<sequence length="1075" mass="114878">MDVEWLGTSTERHEFVGTPVLKGSDGDTEPLATVDRCVRSISRRYGSRSFQLPMDGATLTGALGESQMRRRHYVVAVTAALTAMPAAAAPKKIHLNPGRLTTALSQLGAQAGINLLFSPADVGDRQTSGLDGNIPPDSALDRLLLGSGLAFRRTADGAFVIYRVPDASVAQQALPDIVVVGRRTQNADIRRTTNDIQPYRVATAREIGGSSTDNADQFLRNRLPANAELRTPSQNPADEFGSTRSEIDLHGLGPEQTLVLVDGLRMPSIPSLTTDLLQPDINGLPLGSIERIETLSTSASGIYGPGATGGVVNVVLKRDYRGAALTVDTSLSEHGGGDRRRVEARLGFTPDHGTTDVMVDVGYQTIDTLREGQRSLTERTNAVASLNAPTAYLFNFPTADAVTVFSQAGNLSLKPAFGSGTLGAGNTYLALTTPRTPATVSSELVANAGTIPTTLSPDANGEDRPLLSGSSALSILGSVRHHFSPAIEGFVDFIGLENRGSALGQTAGSSGFVSGSAPTNPFAQGVQITFPLPGFETALVTRTKTARVTIGMIASLPKGWKADGSYSFGGVRNEIDQSGTTLSYTASQSLSTGRPGTDGKPSLNPFGDWQTFVTNLAAYRTSLTGHFLLKNDFSDANLRLAGPILRLPGGELTLTTLVERRRESEPVSTVTGSTEFAPDGYAYQTPNVSEQVTSGYAELRAPIGSPEAKFPGLRSLELQLAIRYDRMRLDAPSFSDLTTGDAERASAHYGTTNYTVGVRAFPLKLLMVRASVATGSLPPTPSQIGGYRTSILVQDAQRGNSFNRVAYQDGGSLQLQPESARSFSIGAVFNPNGRTGPRLSIDYVLLEKRREIVALGLTSDQLISNEAAFPDRVVRATLTDADRALGYTAGALTLIDATSINGGHSRVQTVDIDLSWAIAFHKLGTARFYGAATWEPEFSQQIALDGPWIRRDDHSDGPLDWKGNAGIDWSLNRLSVGLNGQYYSSYYVSASYGTPSYILALQGADRVPAQVYLDLDMSYRIDVGRSEGRPREMIFRAGVTNFLNHAPPALYGGPGYSFYGDPRMRRFSFSVASAF</sequence>
<name>A0A502G3Z9_9SPHN</name>
<keyword evidence="4" id="KW-0998">Cell outer membrane</keyword>
<proteinExistence type="predicted"/>
<protein>
    <recommendedName>
        <fullName evidence="5">Secretin/TonB short N-terminal domain-containing protein</fullName>
    </recommendedName>
</protein>
<dbReference type="Proteomes" id="UP000319931">
    <property type="component" value="Unassembled WGS sequence"/>
</dbReference>
<evidence type="ECO:0000256" key="3">
    <source>
        <dbReference type="ARBA" id="ARBA00023136"/>
    </source>
</evidence>
<dbReference type="SUPFAM" id="SSF56935">
    <property type="entry name" value="Porins"/>
    <property type="match status" value="1"/>
</dbReference>
<evidence type="ECO:0000256" key="4">
    <source>
        <dbReference type="ARBA" id="ARBA00023237"/>
    </source>
</evidence>
<evidence type="ECO:0000313" key="7">
    <source>
        <dbReference type="Proteomes" id="UP000319931"/>
    </source>
</evidence>
<keyword evidence="3" id="KW-0472">Membrane</keyword>
<accession>A0A502G3Z9</accession>
<evidence type="ECO:0000256" key="1">
    <source>
        <dbReference type="ARBA" id="ARBA00004442"/>
    </source>
</evidence>
<dbReference type="AlphaFoldDB" id="A0A502G3Z9"/>
<dbReference type="Gene3D" id="3.55.50.30">
    <property type="match status" value="1"/>
</dbReference>
<comment type="caution">
    <text evidence="6">The sequence shown here is derived from an EMBL/GenBank/DDBJ whole genome shotgun (WGS) entry which is preliminary data.</text>
</comment>
<dbReference type="InterPro" id="IPR036942">
    <property type="entry name" value="Beta-barrel_TonB_sf"/>
</dbReference>
<feature type="domain" description="Secretin/TonB short N-terminal" evidence="5">
    <location>
        <begin position="113"/>
        <end position="164"/>
    </location>
</feature>
<dbReference type="EMBL" id="RCZC01000001">
    <property type="protein sequence ID" value="TPG56545.1"/>
    <property type="molecule type" value="Genomic_DNA"/>
</dbReference>
<keyword evidence="7" id="KW-1185">Reference proteome</keyword>
<dbReference type="GO" id="GO:0009279">
    <property type="term" value="C:cell outer membrane"/>
    <property type="evidence" value="ECO:0007669"/>
    <property type="project" value="UniProtKB-SubCell"/>
</dbReference>
<dbReference type="InterPro" id="IPR012910">
    <property type="entry name" value="Plug_dom"/>
</dbReference>